<gene>
    <name evidence="3" type="ORF">PPYR_10411</name>
</gene>
<comment type="caution">
    <text evidence="3">The sequence shown here is derived from an EMBL/GenBank/DDBJ whole genome shotgun (WGS) entry which is preliminary data.</text>
</comment>
<dbReference type="SUPFAM" id="SSF56399">
    <property type="entry name" value="ADP-ribosylation"/>
    <property type="match status" value="1"/>
</dbReference>
<dbReference type="PANTHER" id="PTHR45740">
    <property type="entry name" value="POLY [ADP-RIBOSE] POLYMERASE"/>
    <property type="match status" value="1"/>
</dbReference>
<evidence type="ECO:0000259" key="2">
    <source>
        <dbReference type="PROSITE" id="PS51059"/>
    </source>
</evidence>
<dbReference type="OrthoDB" id="6133115at2759"/>
<keyword evidence="4" id="KW-1185">Reference proteome</keyword>
<dbReference type="GO" id="GO:0005634">
    <property type="term" value="C:nucleus"/>
    <property type="evidence" value="ECO:0007669"/>
    <property type="project" value="TreeGrafter"/>
</dbReference>
<keyword evidence="1" id="KW-0328">Glycosyltransferase</keyword>
<dbReference type="GO" id="GO:0003950">
    <property type="term" value="F:NAD+ poly-ADP-ribosyltransferase activity"/>
    <property type="evidence" value="ECO:0007669"/>
    <property type="project" value="UniProtKB-UniRule"/>
</dbReference>
<protein>
    <recommendedName>
        <fullName evidence="1">Poly [ADP-ribose] polymerase</fullName>
        <shortName evidence="1">PARP</shortName>
        <ecNumber evidence="1">2.4.2.-</ecNumber>
    </recommendedName>
</protein>
<proteinExistence type="predicted"/>
<dbReference type="InterPro" id="IPR051712">
    <property type="entry name" value="ARTD-AVP"/>
</dbReference>
<sequence length="191" mass="22134">MEGIVGRFIPSEWTYRNGSLSDCHLVQLEEYTQKYVNLKQQVAGAFNLGVRKIERVENPYLWGQYLLRKEELETNGFVREMELFHDTSIHNVQSIVETNLDWRLARRVKYGQGVSFSQSPAYANKESSRSNGTNRAFILTKVLVQNSEPVYSSVLLPSKGHDTTVGNCGKVYVKYYDDEFYPTYIIYYTSR</sequence>
<dbReference type="PANTHER" id="PTHR45740:SF2">
    <property type="entry name" value="POLY [ADP-RIBOSE] POLYMERASE"/>
    <property type="match status" value="1"/>
</dbReference>
<evidence type="ECO:0000256" key="1">
    <source>
        <dbReference type="RuleBase" id="RU362114"/>
    </source>
</evidence>
<dbReference type="EC" id="2.4.2.-" evidence="1"/>
<evidence type="ECO:0000313" key="4">
    <source>
        <dbReference type="Proteomes" id="UP000327044"/>
    </source>
</evidence>
<feature type="domain" description="PARP catalytic" evidence="2">
    <location>
        <begin position="9"/>
        <end position="191"/>
    </location>
</feature>
<dbReference type="AlphaFoldDB" id="A0A5N4AG71"/>
<dbReference type="GO" id="GO:1990404">
    <property type="term" value="F:NAD+-protein mono-ADP-ribosyltransferase activity"/>
    <property type="evidence" value="ECO:0007669"/>
    <property type="project" value="TreeGrafter"/>
</dbReference>
<evidence type="ECO:0000313" key="3">
    <source>
        <dbReference type="EMBL" id="KAB0796350.1"/>
    </source>
</evidence>
<dbReference type="InParanoid" id="A0A5N4AG71"/>
<dbReference type="EMBL" id="VVIM01000007">
    <property type="protein sequence ID" value="KAB0796350.1"/>
    <property type="molecule type" value="Genomic_DNA"/>
</dbReference>
<dbReference type="Proteomes" id="UP000327044">
    <property type="component" value="Unassembled WGS sequence"/>
</dbReference>
<dbReference type="Gene3D" id="3.90.228.10">
    <property type="match status" value="1"/>
</dbReference>
<name>A0A5N4AG71_PHOPY</name>
<dbReference type="InterPro" id="IPR012317">
    <property type="entry name" value="Poly(ADP-ribose)pol_cat_dom"/>
</dbReference>
<organism evidence="3 4">
    <name type="scientific">Photinus pyralis</name>
    <name type="common">Common eastern firefly</name>
    <name type="synonym">Lampyris pyralis</name>
    <dbReference type="NCBI Taxonomy" id="7054"/>
    <lineage>
        <taxon>Eukaryota</taxon>
        <taxon>Metazoa</taxon>
        <taxon>Ecdysozoa</taxon>
        <taxon>Arthropoda</taxon>
        <taxon>Hexapoda</taxon>
        <taxon>Insecta</taxon>
        <taxon>Pterygota</taxon>
        <taxon>Neoptera</taxon>
        <taxon>Endopterygota</taxon>
        <taxon>Coleoptera</taxon>
        <taxon>Polyphaga</taxon>
        <taxon>Elateriformia</taxon>
        <taxon>Elateroidea</taxon>
        <taxon>Lampyridae</taxon>
        <taxon>Lampyrinae</taxon>
        <taxon>Photinus</taxon>
    </lineage>
</organism>
<keyword evidence="1" id="KW-0520">NAD</keyword>
<dbReference type="Pfam" id="PF00644">
    <property type="entry name" value="PARP"/>
    <property type="match status" value="1"/>
</dbReference>
<accession>A0A5N4AG71</accession>
<reference evidence="3 4" key="1">
    <citation type="journal article" date="2018" name="Elife">
        <title>Firefly genomes illuminate parallel origins of bioluminescence in beetles.</title>
        <authorList>
            <person name="Fallon T.R."/>
            <person name="Lower S.E."/>
            <person name="Chang C.H."/>
            <person name="Bessho-Uehara M."/>
            <person name="Martin G.J."/>
            <person name="Bewick A.J."/>
            <person name="Behringer M."/>
            <person name="Debat H.J."/>
            <person name="Wong I."/>
            <person name="Day J.C."/>
            <person name="Suvorov A."/>
            <person name="Silva C.J."/>
            <person name="Stanger-Hall K.F."/>
            <person name="Hall D.W."/>
            <person name="Schmitz R.J."/>
            <person name="Nelson D.R."/>
            <person name="Lewis S.M."/>
            <person name="Shigenobu S."/>
            <person name="Bybee S.M."/>
            <person name="Larracuente A.M."/>
            <person name="Oba Y."/>
            <person name="Weng J.K."/>
        </authorList>
    </citation>
    <scope>NUCLEOTIDE SEQUENCE [LARGE SCALE GENOMIC DNA]</scope>
    <source>
        <strain evidence="3">1611_PpyrPB1</strain>
        <tissue evidence="3">Whole body</tissue>
    </source>
</reference>
<keyword evidence="1" id="KW-0808">Transferase</keyword>
<dbReference type="PROSITE" id="PS51059">
    <property type="entry name" value="PARP_CATALYTIC"/>
    <property type="match status" value="1"/>
</dbReference>